<dbReference type="PIRSF" id="PIRSF035652">
    <property type="entry name" value="CHP02436"/>
    <property type="match status" value="1"/>
</dbReference>
<organism evidence="1 2">
    <name type="scientific">Hymenobacter oligotrophus</name>
    <dbReference type="NCBI Taxonomy" id="2319843"/>
    <lineage>
        <taxon>Bacteria</taxon>
        <taxon>Pseudomonadati</taxon>
        <taxon>Bacteroidota</taxon>
        <taxon>Cytophagia</taxon>
        <taxon>Cytophagales</taxon>
        <taxon>Hymenobacteraceae</taxon>
        <taxon>Hymenobacter</taxon>
    </lineage>
</organism>
<evidence type="ECO:0000313" key="1">
    <source>
        <dbReference type="EMBL" id="AYA35895.1"/>
    </source>
</evidence>
<dbReference type="Pfam" id="PF05635">
    <property type="entry name" value="23S_rRNA_IVP"/>
    <property type="match status" value="1"/>
</dbReference>
<dbReference type="AlphaFoldDB" id="A0A3B7QWI1"/>
<dbReference type="PANTHER" id="PTHR38471">
    <property type="entry name" value="FOUR HELIX BUNDLE PROTEIN"/>
    <property type="match status" value="1"/>
</dbReference>
<gene>
    <name evidence="1" type="ORF">D3Y59_01810</name>
</gene>
<accession>A0A3B7QWI1</accession>
<dbReference type="EMBL" id="CP032317">
    <property type="protein sequence ID" value="AYA35895.1"/>
    <property type="molecule type" value="Genomic_DNA"/>
</dbReference>
<protein>
    <submittedName>
        <fullName evidence="1">Four helix bundle protein</fullName>
    </submittedName>
</protein>
<dbReference type="Proteomes" id="UP000262802">
    <property type="component" value="Chromosome"/>
</dbReference>
<dbReference type="OrthoDB" id="285993at2"/>
<dbReference type="NCBIfam" id="TIGR02436">
    <property type="entry name" value="four helix bundle protein"/>
    <property type="match status" value="1"/>
</dbReference>
<keyword evidence="2" id="KW-1185">Reference proteome</keyword>
<evidence type="ECO:0000313" key="2">
    <source>
        <dbReference type="Proteomes" id="UP000262802"/>
    </source>
</evidence>
<dbReference type="InterPro" id="IPR036583">
    <property type="entry name" value="23S_rRNA_IVS_sf"/>
</dbReference>
<dbReference type="InterPro" id="IPR012657">
    <property type="entry name" value="23S_rRNA-intervening_sequence"/>
</dbReference>
<dbReference type="KEGG" id="hyh:D3Y59_01810"/>
<sequence>MSNDQWSAEQNVILAKSYAFAVRMLKLHKHLRMAQQEHIVSKQVVRSGTSFGANVEEAIGAISKADFSAKMSIAYKEARETSYWLRLLHDAEYLEARMFESLHNDCQELCRILFAILRGNGRA</sequence>
<dbReference type="SUPFAM" id="SSF158446">
    <property type="entry name" value="IVS-encoded protein-like"/>
    <property type="match status" value="1"/>
</dbReference>
<dbReference type="PANTHER" id="PTHR38471:SF2">
    <property type="entry name" value="FOUR HELIX BUNDLE PROTEIN"/>
    <property type="match status" value="1"/>
</dbReference>
<name>A0A3B7QWI1_9BACT</name>
<proteinExistence type="predicted"/>
<dbReference type="Gene3D" id="1.20.1440.60">
    <property type="entry name" value="23S rRNA-intervening sequence"/>
    <property type="match status" value="1"/>
</dbReference>
<dbReference type="RefSeq" id="WP_119443483.1">
    <property type="nucleotide sequence ID" value="NZ_CP032317.1"/>
</dbReference>
<reference evidence="1 2" key="1">
    <citation type="submission" date="2018-09" db="EMBL/GenBank/DDBJ databases">
        <title>Hymenobacter medium sp. nov., isolated from R2A medium.</title>
        <authorList>
            <person name="Yingchao G."/>
        </authorList>
    </citation>
    <scope>NUCLEOTIDE SEQUENCE [LARGE SCALE GENOMIC DNA]</scope>
    <source>
        <strain evidence="2">sh-6</strain>
    </source>
</reference>